<feature type="region of interest" description="Disordered" evidence="10">
    <location>
        <begin position="21"/>
        <end position="59"/>
    </location>
</feature>
<comment type="subcellular location">
    <subcellularLocation>
        <location evidence="2">Cytoplasm</location>
    </subcellularLocation>
    <subcellularLocation>
        <location evidence="1">Nucleus</location>
    </subcellularLocation>
</comment>
<dbReference type="FunFam" id="1.10.8.60:FF:000009">
    <property type="entry name" value="26S protease regulatory subunit 6A"/>
    <property type="match status" value="1"/>
</dbReference>
<dbReference type="GO" id="GO:0005737">
    <property type="term" value="C:cytoplasm"/>
    <property type="evidence" value="ECO:0007669"/>
    <property type="project" value="UniProtKB-SubCell"/>
</dbReference>
<reference evidence="12 13" key="1">
    <citation type="submission" date="2019-03" db="EMBL/GenBank/DDBJ databases">
        <title>Single cell metagenomics reveals metabolic interactions within the superorganism composed of flagellate Streblomastix strix and complex community of Bacteroidetes bacteria on its surface.</title>
        <authorList>
            <person name="Treitli S.C."/>
            <person name="Kolisko M."/>
            <person name="Husnik F."/>
            <person name="Keeling P."/>
            <person name="Hampl V."/>
        </authorList>
    </citation>
    <scope>NUCLEOTIDE SEQUENCE [LARGE SCALE GENOMIC DNA]</scope>
    <source>
        <strain evidence="12">ST1C</strain>
    </source>
</reference>
<evidence type="ECO:0000256" key="1">
    <source>
        <dbReference type="ARBA" id="ARBA00004123"/>
    </source>
</evidence>
<evidence type="ECO:0000256" key="8">
    <source>
        <dbReference type="ARBA" id="ARBA00023242"/>
    </source>
</evidence>
<evidence type="ECO:0000256" key="6">
    <source>
        <dbReference type="ARBA" id="ARBA00022840"/>
    </source>
</evidence>
<proteinExistence type="inferred from homology"/>
<dbReference type="OrthoDB" id="9443236at2759"/>
<comment type="similarity">
    <text evidence="3 9">Belongs to the AAA ATPase family.</text>
</comment>
<keyword evidence="5 9" id="KW-0547">Nucleotide-binding</keyword>
<dbReference type="InterPro" id="IPR050221">
    <property type="entry name" value="26S_Proteasome_ATPase"/>
</dbReference>
<gene>
    <name evidence="12" type="ORF">EZS28_000923</name>
</gene>
<dbReference type="EMBL" id="SNRW01000087">
    <property type="protein sequence ID" value="KAA6403551.1"/>
    <property type="molecule type" value="Genomic_DNA"/>
</dbReference>
<dbReference type="InterPro" id="IPR003959">
    <property type="entry name" value="ATPase_AAA_core"/>
</dbReference>
<dbReference type="AlphaFoldDB" id="A0A5J4X8I0"/>
<sequence length="384" mass="42605">MDKIVEDDDSAQNEEWLARVEILDLPPENPEPEKKKKSSGPKEVAPVGESKRQRKNREGLIDTHKCAVIKTSHRSTVFLPEIGLEPAKELQPGDMVGVNKDTFLIIEKLPPEHDSRVKSMELDERPSEDFQQIGGLSKQIEELIEAVVLPMEHPDRFEEVGIRPPKGVLLYGAPGTGKTLLARAVAAKTKSTFLKLAGPQLVQMYVGDGAKIVRDAFALAKEKEPTIIFIDELDAIGSKRIDSDHGSDREVQRTLLELLNQLDGFTQNENIKVIAATNRVDVLDPALLRSGRIDKKIELPTPNLVARAQILKIHSRRMNVDKDVNYDELARSTDDFNGAQLKAVCVEAGMIALRRGGSVLTHEDFVSGIAEVQAKKKSSLQYFT</sequence>
<evidence type="ECO:0000256" key="4">
    <source>
        <dbReference type="ARBA" id="ARBA00022490"/>
    </source>
</evidence>
<dbReference type="SUPFAM" id="SSF52540">
    <property type="entry name" value="P-loop containing nucleoside triphosphate hydrolases"/>
    <property type="match status" value="1"/>
</dbReference>
<dbReference type="Pfam" id="PF00004">
    <property type="entry name" value="AAA"/>
    <property type="match status" value="1"/>
</dbReference>
<comment type="caution">
    <text evidence="12">The sequence shown here is derived from an EMBL/GenBank/DDBJ whole genome shotgun (WGS) entry which is preliminary data.</text>
</comment>
<dbReference type="Gene3D" id="2.40.50.140">
    <property type="entry name" value="Nucleic acid-binding proteins"/>
    <property type="match status" value="1"/>
</dbReference>
<dbReference type="Pfam" id="PF17862">
    <property type="entry name" value="AAA_lid_3"/>
    <property type="match status" value="1"/>
</dbReference>
<dbReference type="InterPro" id="IPR041569">
    <property type="entry name" value="AAA_lid_3"/>
</dbReference>
<keyword evidence="4" id="KW-0963">Cytoplasm</keyword>
<evidence type="ECO:0000256" key="7">
    <source>
        <dbReference type="ARBA" id="ARBA00022942"/>
    </source>
</evidence>
<organism evidence="12 13">
    <name type="scientific">Streblomastix strix</name>
    <dbReference type="NCBI Taxonomy" id="222440"/>
    <lineage>
        <taxon>Eukaryota</taxon>
        <taxon>Metamonada</taxon>
        <taxon>Preaxostyla</taxon>
        <taxon>Oxymonadida</taxon>
        <taxon>Streblomastigidae</taxon>
        <taxon>Streblomastix</taxon>
    </lineage>
</organism>
<dbReference type="GO" id="GO:0005634">
    <property type="term" value="C:nucleus"/>
    <property type="evidence" value="ECO:0007669"/>
    <property type="project" value="UniProtKB-SubCell"/>
</dbReference>
<dbReference type="Proteomes" id="UP000324800">
    <property type="component" value="Unassembled WGS sequence"/>
</dbReference>
<evidence type="ECO:0000256" key="2">
    <source>
        <dbReference type="ARBA" id="ARBA00004496"/>
    </source>
</evidence>
<feature type="domain" description="AAA+ ATPase" evidence="11">
    <location>
        <begin position="164"/>
        <end position="303"/>
    </location>
</feature>
<dbReference type="InterPro" id="IPR012340">
    <property type="entry name" value="NA-bd_OB-fold"/>
</dbReference>
<keyword evidence="6 9" id="KW-0067">ATP-binding</keyword>
<dbReference type="GO" id="GO:0005524">
    <property type="term" value="F:ATP binding"/>
    <property type="evidence" value="ECO:0007669"/>
    <property type="project" value="UniProtKB-KW"/>
</dbReference>
<evidence type="ECO:0000256" key="10">
    <source>
        <dbReference type="SAM" id="MobiDB-lite"/>
    </source>
</evidence>
<evidence type="ECO:0000256" key="5">
    <source>
        <dbReference type="ARBA" id="ARBA00022741"/>
    </source>
</evidence>
<dbReference type="GO" id="GO:0016887">
    <property type="term" value="F:ATP hydrolysis activity"/>
    <property type="evidence" value="ECO:0007669"/>
    <property type="project" value="InterPro"/>
</dbReference>
<dbReference type="InterPro" id="IPR003593">
    <property type="entry name" value="AAA+_ATPase"/>
</dbReference>
<protein>
    <submittedName>
        <fullName evidence="12">Putative 26S proteasome regulatory subunit 6A</fullName>
    </submittedName>
</protein>
<dbReference type="SMART" id="SM00382">
    <property type="entry name" value="AAA"/>
    <property type="match status" value="1"/>
</dbReference>
<dbReference type="PROSITE" id="PS00674">
    <property type="entry name" value="AAA"/>
    <property type="match status" value="1"/>
</dbReference>
<name>A0A5J4X8I0_9EUKA</name>
<dbReference type="FunFam" id="3.40.50.300:FF:000037">
    <property type="entry name" value="26S protease regulatory subunit 6A"/>
    <property type="match status" value="1"/>
</dbReference>
<evidence type="ECO:0000259" key="11">
    <source>
        <dbReference type="SMART" id="SM00382"/>
    </source>
</evidence>
<dbReference type="Gene3D" id="3.40.50.300">
    <property type="entry name" value="P-loop containing nucleotide triphosphate hydrolases"/>
    <property type="match status" value="1"/>
</dbReference>
<evidence type="ECO:0000313" key="12">
    <source>
        <dbReference type="EMBL" id="KAA6403551.1"/>
    </source>
</evidence>
<evidence type="ECO:0000313" key="13">
    <source>
        <dbReference type="Proteomes" id="UP000324800"/>
    </source>
</evidence>
<evidence type="ECO:0000256" key="3">
    <source>
        <dbReference type="ARBA" id="ARBA00006914"/>
    </source>
</evidence>
<evidence type="ECO:0000256" key="9">
    <source>
        <dbReference type="RuleBase" id="RU003651"/>
    </source>
</evidence>
<dbReference type="PANTHER" id="PTHR23073">
    <property type="entry name" value="26S PROTEASOME REGULATORY SUBUNIT"/>
    <property type="match status" value="1"/>
</dbReference>
<keyword evidence="8" id="KW-0539">Nucleus</keyword>
<keyword evidence="7 12" id="KW-0647">Proteasome</keyword>
<dbReference type="Gene3D" id="1.10.8.60">
    <property type="match status" value="1"/>
</dbReference>
<dbReference type="InterPro" id="IPR027417">
    <property type="entry name" value="P-loop_NTPase"/>
</dbReference>
<dbReference type="GO" id="GO:0000502">
    <property type="term" value="C:proteasome complex"/>
    <property type="evidence" value="ECO:0007669"/>
    <property type="project" value="UniProtKB-KW"/>
</dbReference>
<accession>A0A5J4X8I0</accession>
<dbReference type="InterPro" id="IPR003960">
    <property type="entry name" value="ATPase_AAA_CS"/>
</dbReference>